<dbReference type="EMBL" id="APQD01000023">
    <property type="protein sequence ID" value="ENV81478.1"/>
    <property type="molecule type" value="Genomic_DNA"/>
</dbReference>
<name>N9DLZ1_9GAMM</name>
<dbReference type="RefSeq" id="WP_005013115.1">
    <property type="nucleotide sequence ID" value="NZ_KB849730.1"/>
</dbReference>
<gene>
    <name evidence="2" type="ORF">F941_03036</name>
</gene>
<reference evidence="2 3" key="1">
    <citation type="submission" date="2013-02" db="EMBL/GenBank/DDBJ databases">
        <title>The Genome Sequence of Acinetobacter bouvetii CIP 107468.</title>
        <authorList>
            <consortium name="The Broad Institute Genome Sequencing Platform"/>
            <consortium name="The Broad Institute Genome Sequencing Center for Infectious Disease"/>
            <person name="Cerqueira G."/>
            <person name="Feldgarden M."/>
            <person name="Courvalin P."/>
            <person name="Perichon B."/>
            <person name="Grillot-Courvalin C."/>
            <person name="Clermont D."/>
            <person name="Rocha E."/>
            <person name="Yoon E.-J."/>
            <person name="Nemec A."/>
            <person name="Walker B."/>
            <person name="Young S.K."/>
            <person name="Zeng Q."/>
            <person name="Gargeya S."/>
            <person name="Fitzgerald M."/>
            <person name="Haas B."/>
            <person name="Abouelleil A."/>
            <person name="Alvarado L."/>
            <person name="Arachchi H.M."/>
            <person name="Berlin A.M."/>
            <person name="Chapman S.B."/>
            <person name="Dewar J."/>
            <person name="Goldberg J."/>
            <person name="Griggs A."/>
            <person name="Gujja S."/>
            <person name="Hansen M."/>
            <person name="Howarth C."/>
            <person name="Imamovic A."/>
            <person name="Larimer J."/>
            <person name="McCowan C."/>
            <person name="Murphy C."/>
            <person name="Neiman D."/>
            <person name="Pearson M."/>
            <person name="Priest M."/>
            <person name="Roberts A."/>
            <person name="Saif S."/>
            <person name="Shea T."/>
            <person name="Sisk P."/>
            <person name="Sykes S."/>
            <person name="Wortman J."/>
            <person name="Nusbaum C."/>
            <person name="Birren B."/>
        </authorList>
    </citation>
    <scope>NUCLEOTIDE SEQUENCE [LARGE SCALE GENOMIC DNA]</scope>
    <source>
        <strain evidence="2 3">CIP 107468</strain>
    </source>
</reference>
<evidence type="ECO:0000259" key="1">
    <source>
        <dbReference type="Pfam" id="PF24390"/>
    </source>
</evidence>
<feature type="domain" description="PRTase-CE" evidence="1">
    <location>
        <begin position="34"/>
        <end position="325"/>
    </location>
</feature>
<comment type="caution">
    <text evidence="2">The sequence shown here is derived from an EMBL/GenBank/DDBJ whole genome shotgun (WGS) entry which is preliminary data.</text>
</comment>
<dbReference type="InterPro" id="IPR056920">
    <property type="entry name" value="PRTase-CE"/>
</dbReference>
<dbReference type="Pfam" id="PF24390">
    <property type="entry name" value="PRTase-CE"/>
    <property type="match status" value="1"/>
</dbReference>
<evidence type="ECO:0000313" key="2">
    <source>
        <dbReference type="EMBL" id="ENV81478.1"/>
    </source>
</evidence>
<organism evidence="2 3">
    <name type="scientific">Acinetobacter bouvetii DSM 14964 = CIP 107468</name>
    <dbReference type="NCBI Taxonomy" id="1120925"/>
    <lineage>
        <taxon>Bacteria</taxon>
        <taxon>Pseudomonadati</taxon>
        <taxon>Pseudomonadota</taxon>
        <taxon>Gammaproteobacteria</taxon>
        <taxon>Moraxellales</taxon>
        <taxon>Moraxellaceae</taxon>
        <taxon>Acinetobacter</taxon>
    </lineage>
</organism>
<dbReference type="eggNOG" id="ENOG5032TMP">
    <property type="taxonomic scope" value="Bacteria"/>
</dbReference>
<dbReference type="OrthoDB" id="7753492at2"/>
<accession>N9DLZ1</accession>
<evidence type="ECO:0000313" key="3">
    <source>
        <dbReference type="Proteomes" id="UP000018460"/>
    </source>
</evidence>
<protein>
    <recommendedName>
        <fullName evidence="1">PRTase-CE domain-containing protein</fullName>
    </recommendedName>
</protein>
<sequence>MKNYVKIIANILMDYEYFDEVNHRKEEFLTNHVIKWAQQFSESERLDIIRITSHFLSNFYITKTTENQFLEEIFWVDKFTRDGTVPYFLNIQGNGQSQQSLVTRLTNLRVFKKLNIRNNQYLYIDDYIFSGGRVVQDVVPWLDRLSVDSHLYIAVIGWYKSGQYRIEQNLNRKIEEIKKIKKINITYSFIYKDAKWLLENTKFYRNYSENLWPKEILFDRPDLSTRKIDNVTYRAIFEPQKMFLNESDREFFEYISLKYGYLIMDKIQTINTRTRPLGSHFYDYGFGGLVFNYRNCPNNTPLIFWWGSIDLCHPMSSQWYPLMPRRTYSHG</sequence>
<keyword evidence="3" id="KW-1185">Reference proteome</keyword>
<dbReference type="Proteomes" id="UP000018460">
    <property type="component" value="Unassembled WGS sequence"/>
</dbReference>
<proteinExistence type="predicted"/>
<dbReference type="PATRIC" id="fig|1120925.3.peg.3186"/>
<dbReference type="AlphaFoldDB" id="N9DLZ1"/>